<dbReference type="InterPro" id="IPR026112">
    <property type="entry name" value="AMN"/>
</dbReference>
<dbReference type="PANTHER" id="PTHR14995">
    <property type="entry name" value="AMNIONLESS"/>
    <property type="match status" value="1"/>
</dbReference>
<keyword evidence="3" id="KW-0813">Transport</keyword>
<dbReference type="STRING" id="45351.A7TA05"/>
<evidence type="ECO:0000256" key="1">
    <source>
        <dbReference type="ARBA" id="ARBA00004251"/>
    </source>
</evidence>
<organism evidence="10 11">
    <name type="scientific">Nematostella vectensis</name>
    <name type="common">Starlet sea anemone</name>
    <dbReference type="NCBI Taxonomy" id="45351"/>
    <lineage>
        <taxon>Eukaryota</taxon>
        <taxon>Metazoa</taxon>
        <taxon>Cnidaria</taxon>
        <taxon>Anthozoa</taxon>
        <taxon>Hexacorallia</taxon>
        <taxon>Actiniaria</taxon>
        <taxon>Edwardsiidae</taxon>
        <taxon>Nematostella</taxon>
    </lineage>
</organism>
<evidence type="ECO:0000256" key="7">
    <source>
        <dbReference type="ARBA" id="ARBA00022927"/>
    </source>
</evidence>
<accession>A7TA05</accession>
<dbReference type="PANTHER" id="PTHR14995:SF2">
    <property type="entry name" value="PROTEIN AMNIONLESS"/>
    <property type="match status" value="1"/>
</dbReference>
<keyword evidence="8" id="KW-1133">Transmembrane helix</keyword>
<dbReference type="PhylomeDB" id="A7TA05"/>
<reference evidence="10 11" key="1">
    <citation type="journal article" date="2007" name="Science">
        <title>Sea anemone genome reveals ancestral eumetazoan gene repertoire and genomic organization.</title>
        <authorList>
            <person name="Putnam N.H."/>
            <person name="Srivastava M."/>
            <person name="Hellsten U."/>
            <person name="Dirks B."/>
            <person name="Chapman J."/>
            <person name="Salamov A."/>
            <person name="Terry A."/>
            <person name="Shapiro H."/>
            <person name="Lindquist E."/>
            <person name="Kapitonov V.V."/>
            <person name="Jurka J."/>
            <person name="Genikhovich G."/>
            <person name="Grigoriev I.V."/>
            <person name="Lucas S.M."/>
            <person name="Steele R.E."/>
            <person name="Finnerty J.R."/>
            <person name="Technau U."/>
            <person name="Martindale M.Q."/>
            <person name="Rokhsar D.S."/>
        </authorList>
    </citation>
    <scope>NUCLEOTIDE SEQUENCE [LARGE SCALE GENOMIC DNA]</scope>
    <source>
        <strain evidence="11">CH2 X CH6</strain>
    </source>
</reference>
<name>A7TA05_NEMVE</name>
<keyword evidence="4" id="KW-1003">Cell membrane</keyword>
<evidence type="ECO:0000256" key="3">
    <source>
        <dbReference type="ARBA" id="ARBA00022448"/>
    </source>
</evidence>
<sequence length="152" mass="16829">QVVFCATKQWIPNTNWDNPANWAPGKVPCPQQNVFLGSRLSAKPLAIALSSDASVHSLVRDKVCKFVSCEPTRCDSPLDPDGSCCSVCGALIKLKYTEGFKLRDFKKKVLKIFSEGNNDKNRRALKEDTSVELSISRIEGDQVQVVLTDNEN</sequence>
<evidence type="ECO:0000256" key="8">
    <source>
        <dbReference type="ARBA" id="ARBA00022989"/>
    </source>
</evidence>
<evidence type="ECO:0000256" key="6">
    <source>
        <dbReference type="ARBA" id="ARBA00022729"/>
    </source>
</evidence>
<dbReference type="Proteomes" id="UP000001593">
    <property type="component" value="Unassembled WGS sequence"/>
</dbReference>
<dbReference type="HOGENOM" id="CLU_1726873_0_0_1"/>
<evidence type="ECO:0000256" key="4">
    <source>
        <dbReference type="ARBA" id="ARBA00022475"/>
    </source>
</evidence>
<dbReference type="GO" id="GO:0005886">
    <property type="term" value="C:plasma membrane"/>
    <property type="evidence" value="ECO:0007669"/>
    <property type="project" value="UniProtKB-SubCell"/>
</dbReference>
<evidence type="ECO:0000256" key="9">
    <source>
        <dbReference type="ARBA" id="ARBA00023136"/>
    </source>
</evidence>
<keyword evidence="9" id="KW-0472">Membrane</keyword>
<evidence type="ECO:0000313" key="11">
    <source>
        <dbReference type="Proteomes" id="UP000001593"/>
    </source>
</evidence>
<dbReference type="AlphaFoldDB" id="A7TA05"/>
<dbReference type="EMBL" id="DS473742">
    <property type="protein sequence ID" value="EDO27167.1"/>
    <property type="molecule type" value="Genomic_DNA"/>
</dbReference>
<comment type="subcellular location">
    <subcellularLocation>
        <location evidence="1">Cell membrane</location>
        <topology evidence="1">Single-pass type I membrane protein</topology>
    </subcellularLocation>
</comment>
<feature type="non-terminal residue" evidence="10">
    <location>
        <position position="1"/>
    </location>
</feature>
<protein>
    <recommendedName>
        <fullName evidence="2">Protein amnionless</fullName>
    </recommendedName>
</protein>
<gene>
    <name evidence="10" type="ORF">NEMVEDRAFT_v1g224348</name>
</gene>
<dbReference type="GO" id="GO:0015031">
    <property type="term" value="P:protein transport"/>
    <property type="evidence" value="ECO:0007669"/>
    <property type="project" value="UniProtKB-KW"/>
</dbReference>
<evidence type="ECO:0000256" key="5">
    <source>
        <dbReference type="ARBA" id="ARBA00022692"/>
    </source>
</evidence>
<keyword evidence="5" id="KW-0812">Transmembrane</keyword>
<dbReference type="InParanoid" id="A7TA05"/>
<proteinExistence type="predicted"/>
<feature type="non-terminal residue" evidence="10">
    <location>
        <position position="152"/>
    </location>
</feature>
<keyword evidence="11" id="KW-1185">Reference proteome</keyword>
<dbReference type="Pfam" id="PF14828">
    <property type="entry name" value="Amnionless"/>
    <property type="match status" value="2"/>
</dbReference>
<keyword evidence="6" id="KW-0732">Signal</keyword>
<evidence type="ECO:0000313" key="10">
    <source>
        <dbReference type="EMBL" id="EDO27167.1"/>
    </source>
</evidence>
<keyword evidence="7" id="KW-0653">Protein transport</keyword>
<evidence type="ECO:0000256" key="2">
    <source>
        <dbReference type="ARBA" id="ARBA00021200"/>
    </source>
</evidence>